<evidence type="ECO:0000256" key="2">
    <source>
        <dbReference type="ARBA" id="ARBA00017228"/>
    </source>
</evidence>
<evidence type="ECO:0000256" key="1">
    <source>
        <dbReference type="ARBA" id="ARBA00006100"/>
    </source>
</evidence>
<dbReference type="SFLD" id="SFLDG01065">
    <property type="entry name" value="anaerobic_coproporphyrinogen-I"/>
    <property type="match status" value="2"/>
</dbReference>
<dbReference type="EMBL" id="CP034438">
    <property type="protein sequence ID" value="AZN29504.1"/>
    <property type="molecule type" value="Genomic_DNA"/>
</dbReference>
<reference evidence="5 6" key="1">
    <citation type="submission" date="2018-12" db="EMBL/GenBank/DDBJ databases">
        <title>Complete genome sequence of Flaviflexus salsibiostraticola KCTC 33148.</title>
        <authorList>
            <person name="Bae J.-W."/>
        </authorList>
    </citation>
    <scope>NUCLEOTIDE SEQUENCE [LARGE SCALE GENOMIC DNA]</scope>
    <source>
        <strain evidence="5 6">KCTC 33148</strain>
    </source>
</reference>
<protein>
    <recommendedName>
        <fullName evidence="2 3">Heme chaperone HemW</fullName>
    </recommendedName>
</protein>
<dbReference type="GO" id="GO:0046872">
    <property type="term" value="F:metal ion binding"/>
    <property type="evidence" value="ECO:0007669"/>
    <property type="project" value="UniProtKB-UniRule"/>
</dbReference>
<dbReference type="InterPro" id="IPR004559">
    <property type="entry name" value="HemW-like"/>
</dbReference>
<evidence type="ECO:0000256" key="3">
    <source>
        <dbReference type="RuleBase" id="RU364116"/>
    </source>
</evidence>
<comment type="subcellular location">
    <subcellularLocation>
        <location evidence="3">Cytoplasm</location>
    </subcellularLocation>
</comment>
<dbReference type="SMART" id="SM00729">
    <property type="entry name" value="Elp3"/>
    <property type="match status" value="1"/>
</dbReference>
<dbReference type="Proteomes" id="UP000270021">
    <property type="component" value="Chromosome"/>
</dbReference>
<evidence type="ECO:0000313" key="5">
    <source>
        <dbReference type="EMBL" id="AZN29504.1"/>
    </source>
</evidence>
<keyword evidence="3" id="KW-0949">S-adenosyl-L-methionine</keyword>
<dbReference type="GO" id="GO:0005737">
    <property type="term" value="C:cytoplasm"/>
    <property type="evidence" value="ECO:0007669"/>
    <property type="project" value="UniProtKB-SubCell"/>
</dbReference>
<dbReference type="GO" id="GO:0006779">
    <property type="term" value="P:porphyrin-containing compound biosynthetic process"/>
    <property type="evidence" value="ECO:0007669"/>
    <property type="project" value="InterPro"/>
</dbReference>
<dbReference type="InterPro" id="IPR058240">
    <property type="entry name" value="rSAM_sf"/>
</dbReference>
<proteinExistence type="inferred from homology"/>
<accession>A0A3Q8WSU0</accession>
<dbReference type="SUPFAM" id="SSF102114">
    <property type="entry name" value="Radical SAM enzymes"/>
    <property type="match status" value="1"/>
</dbReference>
<evidence type="ECO:0000313" key="6">
    <source>
        <dbReference type="Proteomes" id="UP000270021"/>
    </source>
</evidence>
<dbReference type="AlphaFoldDB" id="A0A3Q8WSU0"/>
<comment type="similarity">
    <text evidence="1">Belongs to the anaerobic coproporphyrinogen-III oxidase family. HemW subfamily.</text>
</comment>
<comment type="function">
    <text evidence="3">Probably acts as a heme chaperone, transferring heme to an unknown acceptor. Binds one molecule of heme per monomer, possibly covalently. Binds 1 [4Fe-4S] cluster. The cluster is coordinated with 3 cysteines and an exchangeable S-adenosyl-L-methionine.</text>
</comment>
<gene>
    <name evidence="5" type="ORF">EJO69_03670</name>
</gene>
<dbReference type="InterPro" id="IPR007197">
    <property type="entry name" value="rSAM"/>
</dbReference>
<dbReference type="InterPro" id="IPR006638">
    <property type="entry name" value="Elp3/MiaA/NifB-like_rSAM"/>
</dbReference>
<dbReference type="OrthoDB" id="9808022at2"/>
<dbReference type="Pfam" id="PF04055">
    <property type="entry name" value="Radical_SAM"/>
    <property type="match status" value="1"/>
</dbReference>
<dbReference type="GO" id="GO:0051539">
    <property type="term" value="F:4 iron, 4 sulfur cluster binding"/>
    <property type="evidence" value="ECO:0007669"/>
    <property type="project" value="UniProtKB-UniRule"/>
</dbReference>
<dbReference type="SFLD" id="SFLDG01082">
    <property type="entry name" value="B12-binding_domain_containing"/>
    <property type="match status" value="1"/>
</dbReference>
<dbReference type="PANTHER" id="PTHR13932">
    <property type="entry name" value="COPROPORPHYRINIGEN III OXIDASE"/>
    <property type="match status" value="1"/>
</dbReference>
<dbReference type="SFLD" id="SFLDS00029">
    <property type="entry name" value="Radical_SAM"/>
    <property type="match status" value="2"/>
</dbReference>
<dbReference type="SFLD" id="SFLDF00562">
    <property type="entry name" value="HemN-like__clustered_with_heat"/>
    <property type="match status" value="1"/>
</dbReference>
<dbReference type="CDD" id="cd01335">
    <property type="entry name" value="Radical_SAM"/>
    <property type="match status" value="1"/>
</dbReference>
<keyword evidence="6" id="KW-1185">Reference proteome</keyword>
<dbReference type="SFLD" id="SFLDF00288">
    <property type="entry name" value="HemN-like__clustered_with_nucl"/>
    <property type="match status" value="1"/>
</dbReference>
<sequence>MADLPDGEKAPEDGSLPDISMERPLSAYIHVPFCEVRCGYCDFNTYTSDELGPGATPQEYDGELLKEIALAGTVLDGGRPLETVFFGGGTPTYLKAGQLTHILGVLEMVFGFEPGAEISTEANPETVDLAYLQELRAAGFTRVSVGMQSAVPHVLATLDRLHTPERVPHVIGWAREAGLSASLDLIYGTPGESLEDWRTSLSAAIAMSPDHISAYGLGIEPGTKMGQQVKRGLLPNTDPDDLAAKYEIADEMLSAAGYTWYEVSNWAKPGHAARHNLAYWRGDNWWGFGPGAHSHINGTRFWNVKHPRAWAQRLNSGVSPAAAREILSEKERADEQIMLGIRLAEGLPLTAGIAKPGEAPSRADLARRRHKTMVLAADGLLRSDQLALSRMVLTLRGRLLADTVIRELWD</sequence>
<dbReference type="GO" id="GO:0004109">
    <property type="term" value="F:coproporphyrinogen oxidase activity"/>
    <property type="evidence" value="ECO:0007669"/>
    <property type="project" value="InterPro"/>
</dbReference>
<keyword evidence="3" id="KW-0349">Heme</keyword>
<name>A0A3Q8WSU0_9ACTO</name>
<keyword evidence="3" id="KW-0143">Chaperone</keyword>
<dbReference type="InterPro" id="IPR034505">
    <property type="entry name" value="Coproporphyrinogen-III_oxidase"/>
</dbReference>
<evidence type="ECO:0000259" key="4">
    <source>
        <dbReference type="PROSITE" id="PS51918"/>
    </source>
</evidence>
<keyword evidence="3" id="KW-0479">Metal-binding</keyword>
<dbReference type="Gene3D" id="3.30.750.200">
    <property type="match status" value="1"/>
</dbReference>
<keyword evidence="3" id="KW-0963">Cytoplasm</keyword>
<keyword evidence="3" id="KW-0408">Iron</keyword>
<dbReference type="PROSITE" id="PS51918">
    <property type="entry name" value="RADICAL_SAM"/>
    <property type="match status" value="1"/>
</dbReference>
<dbReference type="RefSeq" id="WP_126039359.1">
    <property type="nucleotide sequence ID" value="NZ_CP034438.1"/>
</dbReference>
<keyword evidence="3" id="KW-0411">Iron-sulfur</keyword>
<dbReference type="NCBIfam" id="TIGR00539">
    <property type="entry name" value="hemN_rel"/>
    <property type="match status" value="1"/>
</dbReference>
<dbReference type="PANTHER" id="PTHR13932:SF5">
    <property type="entry name" value="RADICAL S-ADENOSYL METHIONINE DOMAIN-CONTAINING PROTEIN 1, MITOCHONDRIAL"/>
    <property type="match status" value="1"/>
</dbReference>
<dbReference type="KEGG" id="fsl:EJO69_03670"/>
<keyword evidence="3" id="KW-0004">4Fe-4S</keyword>
<organism evidence="5 6">
    <name type="scientific">Flaviflexus salsibiostraticola</name>
    <dbReference type="NCBI Taxonomy" id="1282737"/>
    <lineage>
        <taxon>Bacteria</taxon>
        <taxon>Bacillati</taxon>
        <taxon>Actinomycetota</taxon>
        <taxon>Actinomycetes</taxon>
        <taxon>Actinomycetales</taxon>
        <taxon>Actinomycetaceae</taxon>
        <taxon>Flaviflexus</taxon>
    </lineage>
</organism>
<feature type="domain" description="Radical SAM core" evidence="4">
    <location>
        <begin position="19"/>
        <end position="262"/>
    </location>
</feature>